<dbReference type="PROSITE" id="PS51186">
    <property type="entry name" value="GNAT"/>
    <property type="match status" value="1"/>
</dbReference>
<dbReference type="Pfam" id="PF00583">
    <property type="entry name" value="Acetyltransf_1"/>
    <property type="match status" value="1"/>
</dbReference>
<proteinExistence type="predicted"/>
<dbReference type="InterPro" id="IPR016181">
    <property type="entry name" value="Acyl_CoA_acyltransferase"/>
</dbReference>
<protein>
    <recommendedName>
        <fullName evidence="1">N-acetyltransferase domain-containing protein</fullName>
    </recommendedName>
</protein>
<dbReference type="EMBL" id="BAAANE010000009">
    <property type="protein sequence ID" value="GAA1652928.1"/>
    <property type="molecule type" value="Genomic_DNA"/>
</dbReference>
<evidence type="ECO:0000313" key="3">
    <source>
        <dbReference type="Proteomes" id="UP001501319"/>
    </source>
</evidence>
<reference evidence="2 3" key="1">
    <citation type="journal article" date="2019" name="Int. J. Syst. Evol. Microbiol.">
        <title>The Global Catalogue of Microorganisms (GCM) 10K type strain sequencing project: providing services to taxonomists for standard genome sequencing and annotation.</title>
        <authorList>
            <consortium name="The Broad Institute Genomics Platform"/>
            <consortium name="The Broad Institute Genome Sequencing Center for Infectious Disease"/>
            <person name="Wu L."/>
            <person name="Ma J."/>
        </authorList>
    </citation>
    <scope>NUCLEOTIDE SEQUENCE [LARGE SCALE GENOMIC DNA]</scope>
    <source>
        <strain evidence="2 3">JCM 14306</strain>
    </source>
</reference>
<dbReference type="SUPFAM" id="SSF55729">
    <property type="entry name" value="Acyl-CoA N-acyltransferases (Nat)"/>
    <property type="match status" value="1"/>
</dbReference>
<evidence type="ECO:0000313" key="2">
    <source>
        <dbReference type="EMBL" id="GAA1652928.1"/>
    </source>
</evidence>
<organism evidence="2 3">
    <name type="scientific">Kribbella alba</name>
    <dbReference type="NCBI Taxonomy" id="190197"/>
    <lineage>
        <taxon>Bacteria</taxon>
        <taxon>Bacillati</taxon>
        <taxon>Actinomycetota</taxon>
        <taxon>Actinomycetes</taxon>
        <taxon>Propionibacteriales</taxon>
        <taxon>Kribbellaceae</taxon>
        <taxon>Kribbella</taxon>
    </lineage>
</organism>
<comment type="caution">
    <text evidence="2">The sequence shown here is derived from an EMBL/GenBank/DDBJ whole genome shotgun (WGS) entry which is preliminary data.</text>
</comment>
<name>A0ABN2FN39_9ACTN</name>
<dbReference type="Gene3D" id="3.40.630.30">
    <property type="match status" value="1"/>
</dbReference>
<dbReference type="Proteomes" id="UP001501319">
    <property type="component" value="Unassembled WGS sequence"/>
</dbReference>
<evidence type="ECO:0000259" key="1">
    <source>
        <dbReference type="PROSITE" id="PS51186"/>
    </source>
</evidence>
<sequence length="284" mass="30228">MGTPGVEGLASVAEKLGEWQSDGGPVQLHPGDLGWFHRFGAEHTANSVRLWERDGQTLAIGLLDEPDMLRLALAPTAFEDEELAQQLVADVAPERGVLIEGTVYLEAPTGARIHDLLFKEGWDLDQPWTPLQRDLADPVEDPGLRVDVIGPDDAPVRTAVQRASFDGSTFTDERWHAMAAGAPYGSARCLVGRDGRGEAVAAVTVWSAGPGKPGLLEPMGVHRDFRGNGYGQAITLAAAAALRDDLGASSATVSTPSFNVGAIATYRAAGFEALPETRDQIRRA</sequence>
<gene>
    <name evidence="2" type="ORF">GCM10009744_51140</name>
</gene>
<dbReference type="InterPro" id="IPR000182">
    <property type="entry name" value="GNAT_dom"/>
</dbReference>
<accession>A0ABN2FN39</accession>
<feature type="domain" description="N-acetyltransferase" evidence="1">
    <location>
        <begin position="144"/>
        <end position="284"/>
    </location>
</feature>
<keyword evidence="3" id="KW-1185">Reference proteome</keyword>